<reference evidence="3" key="1">
    <citation type="submission" date="2020-09" db="EMBL/GenBank/DDBJ databases">
        <title>Sphingomonas sp., a new species isolated from pork steak.</title>
        <authorList>
            <person name="Heidler von Heilborn D."/>
        </authorList>
    </citation>
    <scope>NUCLEOTIDE SEQUENCE [LARGE SCALE GENOMIC DNA]</scope>
</reference>
<proteinExistence type="predicted"/>
<dbReference type="EMBL" id="CP061035">
    <property type="protein sequence ID" value="QQV77939.1"/>
    <property type="molecule type" value="Genomic_DNA"/>
</dbReference>
<dbReference type="InterPro" id="IPR019060">
    <property type="entry name" value="DUF2382"/>
</dbReference>
<organism evidence="2 3">
    <name type="scientific">Sphingomonas aliaeris</name>
    <dbReference type="NCBI Taxonomy" id="2759526"/>
    <lineage>
        <taxon>Bacteria</taxon>
        <taxon>Pseudomonadati</taxon>
        <taxon>Pseudomonadota</taxon>
        <taxon>Alphaproteobacteria</taxon>
        <taxon>Sphingomonadales</taxon>
        <taxon>Sphingomonadaceae</taxon>
        <taxon>Sphingomonas</taxon>
    </lineage>
</organism>
<protein>
    <submittedName>
        <fullName evidence="2">YsnF/AvaK domain-containing protein</fullName>
    </submittedName>
</protein>
<keyword evidence="3" id="KW-1185">Reference proteome</keyword>
<dbReference type="AlphaFoldDB" id="A0A974NVT2"/>
<dbReference type="Proteomes" id="UP000595894">
    <property type="component" value="Chromosome"/>
</dbReference>
<dbReference type="RefSeq" id="WP_202094858.1">
    <property type="nucleotide sequence ID" value="NZ_CP061035.1"/>
</dbReference>
<evidence type="ECO:0000259" key="1">
    <source>
        <dbReference type="Pfam" id="PF09557"/>
    </source>
</evidence>
<sequence length="128" mass="14745">MSDNIDQTRTIPVIEEQPVIGRREVETDHVRVRTVVEEKHTDVVARLSREELLVERRKVEREVATPPAPVEEGDTLVVSVVEERLVVEKRLFVIEELVIRRVAHTEDVHIPTTLKTMRAIVEQDSVQP</sequence>
<gene>
    <name evidence="2" type="ORF">H5J25_04095</name>
</gene>
<evidence type="ECO:0000313" key="3">
    <source>
        <dbReference type="Proteomes" id="UP000595894"/>
    </source>
</evidence>
<name>A0A974NVT2_9SPHN</name>
<dbReference type="KEGG" id="sari:H5J25_04095"/>
<evidence type="ECO:0000313" key="2">
    <source>
        <dbReference type="EMBL" id="QQV77939.1"/>
    </source>
</evidence>
<dbReference type="Pfam" id="PF09557">
    <property type="entry name" value="DUF2382"/>
    <property type="match status" value="1"/>
</dbReference>
<accession>A0A974NVT2</accession>
<feature type="domain" description="DUF2382" evidence="1">
    <location>
        <begin position="11"/>
        <end position="116"/>
    </location>
</feature>